<proteinExistence type="predicted"/>
<evidence type="ECO:0000313" key="3">
    <source>
        <dbReference type="Proteomes" id="UP000076489"/>
    </source>
</evidence>
<reference evidence="2 3" key="2">
    <citation type="journal article" date="2018" name="Nature">
        <title>Mutant phenotypes for thousands of bacterial genes of unknown function.</title>
        <authorList>
            <person name="Price M.N."/>
            <person name="Wetmore K.M."/>
            <person name="Waters R.J."/>
            <person name="Callaghan M."/>
            <person name="Ray J."/>
            <person name="Liu H."/>
            <person name="Kuehl J.V."/>
            <person name="Melnyk R.A."/>
            <person name="Lamson J.S."/>
            <person name="Suh Y."/>
            <person name="Carlson H.K."/>
            <person name="Esquivel Z."/>
            <person name="Sadeeshkumar H."/>
            <person name="Chakraborty R."/>
            <person name="Zane G.M."/>
            <person name="Rubin B.E."/>
            <person name="Wall J.D."/>
            <person name="Visel A."/>
            <person name="Bristow J."/>
            <person name="Blow M.J."/>
            <person name="Arkin A.P."/>
            <person name="Deutschbauer A.M."/>
        </authorList>
    </citation>
    <scope>NUCLEOTIDE SEQUENCE [LARGE SCALE GENOMIC DNA]</scope>
    <source>
        <strain evidence="2 3">FW300-N1B4</strain>
    </source>
</reference>
<dbReference type="OrthoDB" id="7032277at2"/>
<name>A0A166MTP6_PSEFL</name>
<evidence type="ECO:0000313" key="2">
    <source>
        <dbReference type="EMBL" id="KZN16201.1"/>
    </source>
</evidence>
<reference evidence="3" key="1">
    <citation type="submission" date="2016-03" db="EMBL/GenBank/DDBJ databases">
        <authorList>
            <person name="Ray J."/>
            <person name="Price M."/>
            <person name="Deutschbauer A."/>
        </authorList>
    </citation>
    <scope>NUCLEOTIDE SEQUENCE [LARGE SCALE GENOMIC DNA]</scope>
    <source>
        <strain evidence="3">FW300-N1B4</strain>
    </source>
</reference>
<comment type="caution">
    <text evidence="2">The sequence shown here is derived from an EMBL/GenBank/DDBJ whole genome shotgun (WGS) entry which is preliminary data.</text>
</comment>
<feature type="region of interest" description="Disordered" evidence="1">
    <location>
        <begin position="1"/>
        <end position="27"/>
    </location>
</feature>
<organism evidence="2 3">
    <name type="scientific">Pseudomonas fluorescens</name>
    <dbReference type="NCBI Taxonomy" id="294"/>
    <lineage>
        <taxon>Bacteria</taxon>
        <taxon>Pseudomonadati</taxon>
        <taxon>Pseudomonadota</taxon>
        <taxon>Gammaproteobacteria</taxon>
        <taxon>Pseudomonadales</taxon>
        <taxon>Pseudomonadaceae</taxon>
        <taxon>Pseudomonas</taxon>
    </lineage>
</organism>
<protein>
    <submittedName>
        <fullName evidence="2">Uncharacterized protein</fullName>
    </submittedName>
</protein>
<accession>A0A166MTP6</accession>
<dbReference type="RefSeq" id="WP_063341389.1">
    <property type="nucleotide sequence ID" value="NZ_LUKJ01000003.1"/>
</dbReference>
<evidence type="ECO:0000256" key="1">
    <source>
        <dbReference type="SAM" id="MobiDB-lite"/>
    </source>
</evidence>
<gene>
    <name evidence="2" type="ORF">A1D17_08540</name>
</gene>
<dbReference type="Proteomes" id="UP000076489">
    <property type="component" value="Unassembled WGS sequence"/>
</dbReference>
<dbReference type="AlphaFoldDB" id="A0A166MTP6"/>
<dbReference type="EMBL" id="LUKJ01000003">
    <property type="protein sequence ID" value="KZN16201.1"/>
    <property type="molecule type" value="Genomic_DNA"/>
</dbReference>
<sequence>MSAKLQLLQRRMNSSTPEKNPVEPASDDLAATIERLVQERVREELAKQPKLPAPVQRIVARPKPETLDPAVERGLNQAVRDGIAIALQERQAILDAQLDRQQQALDMQLDMQRQQHAQQLDMQRQQHAQQMDMQRQFEAPAPVQTTPVQKPKPMQATIERDGAGLIRAMVVNGQRFLAQRDGAGKLIGIASEGV</sequence>